<feature type="region of interest" description="Disordered" evidence="1">
    <location>
        <begin position="885"/>
        <end position="935"/>
    </location>
</feature>
<dbReference type="Proteomes" id="UP000016932">
    <property type="component" value="Unassembled WGS sequence"/>
</dbReference>
<keyword evidence="4" id="KW-1185">Reference proteome</keyword>
<dbReference type="SUPFAM" id="SSF81383">
    <property type="entry name" value="F-box domain"/>
    <property type="match status" value="1"/>
</dbReference>
<evidence type="ECO:0000313" key="4">
    <source>
        <dbReference type="Proteomes" id="UP000016932"/>
    </source>
</evidence>
<dbReference type="InterPro" id="IPR036047">
    <property type="entry name" value="F-box-like_dom_sf"/>
</dbReference>
<dbReference type="KEGG" id="pfj:MYCFIDRAFT_199095"/>
<dbReference type="EMBL" id="KB446562">
    <property type="protein sequence ID" value="EME79285.1"/>
    <property type="molecule type" value="Genomic_DNA"/>
</dbReference>
<name>M2YNK7_PSEFD</name>
<evidence type="ECO:0000313" key="3">
    <source>
        <dbReference type="EMBL" id="EME79285.1"/>
    </source>
</evidence>
<organism evidence="3 4">
    <name type="scientific">Pseudocercospora fijiensis (strain CIRAD86)</name>
    <name type="common">Black leaf streak disease fungus</name>
    <name type="synonym">Mycosphaerella fijiensis</name>
    <dbReference type="NCBI Taxonomy" id="383855"/>
    <lineage>
        <taxon>Eukaryota</taxon>
        <taxon>Fungi</taxon>
        <taxon>Dikarya</taxon>
        <taxon>Ascomycota</taxon>
        <taxon>Pezizomycotina</taxon>
        <taxon>Dothideomycetes</taxon>
        <taxon>Dothideomycetidae</taxon>
        <taxon>Mycosphaerellales</taxon>
        <taxon>Mycosphaerellaceae</taxon>
        <taxon>Pseudocercospora</taxon>
    </lineage>
</organism>
<dbReference type="VEuPathDB" id="FungiDB:MYCFIDRAFT_199095"/>
<dbReference type="InterPro" id="IPR001810">
    <property type="entry name" value="F-box_dom"/>
</dbReference>
<feature type="domain" description="F-box" evidence="2">
    <location>
        <begin position="56"/>
        <end position="108"/>
    </location>
</feature>
<proteinExistence type="predicted"/>
<evidence type="ECO:0000256" key="1">
    <source>
        <dbReference type="SAM" id="MobiDB-lite"/>
    </source>
</evidence>
<dbReference type="PROSITE" id="PS50181">
    <property type="entry name" value="FBOX"/>
    <property type="match status" value="1"/>
</dbReference>
<dbReference type="Pfam" id="PF12937">
    <property type="entry name" value="F-box-like"/>
    <property type="match status" value="1"/>
</dbReference>
<dbReference type="AlphaFoldDB" id="M2YNK7"/>
<feature type="region of interest" description="Disordered" evidence="1">
    <location>
        <begin position="1"/>
        <end position="54"/>
    </location>
</feature>
<reference evidence="3 4" key="1">
    <citation type="journal article" date="2012" name="PLoS Pathog.">
        <title>Diverse lifestyles and strategies of plant pathogenesis encoded in the genomes of eighteen Dothideomycetes fungi.</title>
        <authorList>
            <person name="Ohm R.A."/>
            <person name="Feau N."/>
            <person name="Henrissat B."/>
            <person name="Schoch C.L."/>
            <person name="Horwitz B.A."/>
            <person name="Barry K.W."/>
            <person name="Condon B.J."/>
            <person name="Copeland A.C."/>
            <person name="Dhillon B."/>
            <person name="Glaser F."/>
            <person name="Hesse C.N."/>
            <person name="Kosti I."/>
            <person name="LaButti K."/>
            <person name="Lindquist E.A."/>
            <person name="Lucas S."/>
            <person name="Salamov A.A."/>
            <person name="Bradshaw R.E."/>
            <person name="Ciuffetti L."/>
            <person name="Hamelin R.C."/>
            <person name="Kema G.H.J."/>
            <person name="Lawrence C."/>
            <person name="Scott J.A."/>
            <person name="Spatafora J.W."/>
            <person name="Turgeon B.G."/>
            <person name="de Wit P.J.G.M."/>
            <person name="Zhong S."/>
            <person name="Goodwin S.B."/>
            <person name="Grigoriev I.V."/>
        </authorList>
    </citation>
    <scope>NUCLEOTIDE SEQUENCE [LARGE SCALE GENOMIC DNA]</scope>
    <source>
        <strain evidence="3 4">CIRAD86</strain>
    </source>
</reference>
<dbReference type="OrthoDB" id="4789692at2759"/>
<protein>
    <recommendedName>
        <fullName evidence="2">F-box domain-containing protein</fullName>
    </recommendedName>
</protein>
<gene>
    <name evidence="3" type="ORF">MYCFIDRAFT_199095</name>
</gene>
<sequence>MGRRDAHISPAHAAWTAAKARASQPPGIRSQQPQTSIKRHAQDRSGQAHEEHEQHGIPLFDLPTELLHSIFDCLDKASICAARMTCKTLAKVGVEYILDSIHVVYKRDNLAELLEIAKKPAMAKCTHSFWFQADRFGPALTFSEWDKERDELKPWNEYNIYHELPVDQEYESSAGRRALDSARKRFEKRKKGKHSKAAIADAYEQYKTTIADQKSIVDERFDYQCFSELFAACPKLTDVAVSIGHGTSGYIDRGRKAFKNIMMHPYGDIDYRDQGVHQFWTAVEALHHANRQPQRLFLGDVSYRVFRHTWNNAPTKPLMENLMQNLRELRIGISIYEPLPPDNDAMALRIESDVYYRKGLLAKWLASAQHLRVLKVRMWGAWEGVFGRVGGKLSKLRKVKLRSYFSDGFNDGMDFADEGTVINGERDAFENQLLRGGELDDDWLERDGMFPEDLDDYEPPSRVKESDAGHTTDDSWRPTRLIWVGDDSGLPGPDSNILSGSLVPVGNEDIRDNTHIPPCFQPERLQSLAKDLGDKWLFDSKHSAHREVHQSVVIFSEIARLSGCEAEYWTWHKLITTLLKKDVASNDDISDRTLIYFCWTTEPDMGVTQIVYRLLQELGNLAANAKRVRCFPNIRDLQESERKLGDIKALDHIANASVSPEYKFRPQTCTKTLECTLKEPFVMKRTHSSTSTHVKLEPKQDIYTCLPCRASHDPCAANGERAALTTNYNKKSLAELKVACEQRGVDTSDVANPRAKAEYIGLLRDNSMATTLPPVSGKDASDARKHSPRWFHQQNIDSLINFGEFRVILATLPSADGLHGRKGHVFEAFHTKPRKDMTNPIVSAMSRVPDELLDLEHCGAKTYRDLEQYSLWVFEQLRKYDALPANDNRHAPTTQDDSFREIDDKENVSPDHPGEKQKRSLNGESTQPRKSRKVDHGEVVLIHDCSSARGESMFESLEVGVRLDIGISSAADGHRFFVNEITRSWYGDLISYKSAEPRTRICCALAKAGWRVCAPPKCPVAVHTGDAVPFTAFVDSYTNFTMVQFLGWNRFLSPTVMLEGDVVCVGPSDSHVPLPVETAA</sequence>
<feature type="compositionally biased region" description="Basic and acidic residues" evidence="1">
    <location>
        <begin position="459"/>
        <end position="473"/>
    </location>
</feature>
<feature type="region of interest" description="Disordered" evidence="1">
    <location>
        <begin position="450"/>
        <end position="473"/>
    </location>
</feature>
<dbReference type="eggNOG" id="ENOG502SRRF">
    <property type="taxonomic scope" value="Eukaryota"/>
</dbReference>
<dbReference type="GeneID" id="19335778"/>
<feature type="compositionally biased region" description="Basic and acidic residues" evidence="1">
    <location>
        <begin position="897"/>
        <end position="918"/>
    </location>
</feature>
<feature type="compositionally biased region" description="Low complexity" evidence="1">
    <location>
        <begin position="11"/>
        <end position="22"/>
    </location>
</feature>
<dbReference type="RefSeq" id="XP_007930043.1">
    <property type="nucleotide sequence ID" value="XM_007931852.1"/>
</dbReference>
<evidence type="ECO:0000259" key="2">
    <source>
        <dbReference type="PROSITE" id="PS50181"/>
    </source>
</evidence>
<feature type="compositionally biased region" description="Basic and acidic residues" evidence="1">
    <location>
        <begin position="40"/>
        <end position="54"/>
    </location>
</feature>
<dbReference type="HOGENOM" id="CLU_286208_0_0_1"/>
<accession>M2YNK7</accession>